<evidence type="ECO:0000256" key="9">
    <source>
        <dbReference type="ARBA" id="ARBA00023180"/>
    </source>
</evidence>
<name>A0A220USR4_9GAMM</name>
<dbReference type="RefSeq" id="WP_089068895.1">
    <property type="nucleotide sequence ID" value="NZ_CP022358.1"/>
</dbReference>
<dbReference type="KEGG" id="sbj:CF168_04270"/>
<keyword evidence="8" id="KW-0572">Peptidoglycan-anchor</keyword>
<evidence type="ECO:0000256" key="14">
    <source>
        <dbReference type="SAM" id="SignalP"/>
    </source>
</evidence>
<dbReference type="GO" id="GO:0006508">
    <property type="term" value="P:proteolysis"/>
    <property type="evidence" value="ECO:0007669"/>
    <property type="project" value="UniProtKB-KW"/>
</dbReference>
<evidence type="ECO:0000256" key="8">
    <source>
        <dbReference type="ARBA" id="ARBA00023088"/>
    </source>
</evidence>
<dbReference type="Pfam" id="PF05922">
    <property type="entry name" value="Inhibitor_I9"/>
    <property type="match status" value="1"/>
</dbReference>
<keyword evidence="17" id="KW-1185">Reference proteome</keyword>
<evidence type="ECO:0000256" key="3">
    <source>
        <dbReference type="ARBA" id="ARBA00022525"/>
    </source>
</evidence>
<dbReference type="Gene3D" id="3.30.70.80">
    <property type="entry name" value="Peptidase S8 propeptide/proteinase inhibitor I9"/>
    <property type="match status" value="1"/>
</dbReference>
<dbReference type="PANTHER" id="PTHR10795">
    <property type="entry name" value="PROPROTEIN CONVERTASE SUBTILISIN/KEXIN"/>
    <property type="match status" value="1"/>
</dbReference>
<dbReference type="InterPro" id="IPR010259">
    <property type="entry name" value="S8pro/Inhibitor_I9"/>
</dbReference>
<dbReference type="PIRSF" id="PIRSF037895">
    <property type="entry name" value="Subtilisin_rel_Sama_2696"/>
    <property type="match status" value="1"/>
</dbReference>
<dbReference type="InterPro" id="IPR023827">
    <property type="entry name" value="Peptidase_S8_Asp-AS"/>
</dbReference>
<evidence type="ECO:0000256" key="4">
    <source>
        <dbReference type="ARBA" id="ARBA00022670"/>
    </source>
</evidence>
<accession>A0A220USR4</accession>
<dbReference type="PROSITE" id="PS00138">
    <property type="entry name" value="SUBTILASE_SER"/>
    <property type="match status" value="1"/>
</dbReference>
<dbReference type="InterPro" id="IPR019931">
    <property type="entry name" value="LPXTG_anchor"/>
</dbReference>
<comment type="similarity">
    <text evidence="1 11 12">Belongs to the peptidase S8 family.</text>
</comment>
<dbReference type="Pfam" id="PF00082">
    <property type="entry name" value="Peptidase_S8"/>
    <property type="match status" value="1"/>
</dbReference>
<dbReference type="PRINTS" id="PR00723">
    <property type="entry name" value="SUBTILISIN"/>
</dbReference>
<dbReference type="InterPro" id="IPR013783">
    <property type="entry name" value="Ig-like_fold"/>
</dbReference>
<feature type="chain" id="PRO_5012126347" evidence="14">
    <location>
        <begin position="25"/>
        <end position="1706"/>
    </location>
</feature>
<dbReference type="Gene3D" id="3.50.30.30">
    <property type="match status" value="1"/>
</dbReference>
<dbReference type="InterPro" id="IPR037045">
    <property type="entry name" value="S8pro/Inhibitor_I9_sf"/>
</dbReference>
<dbReference type="InterPro" id="IPR034197">
    <property type="entry name" value="Peptidases_S8_3"/>
</dbReference>
<dbReference type="SUPFAM" id="SSF52743">
    <property type="entry name" value="Subtilisin-like"/>
    <property type="match status" value="1"/>
</dbReference>
<dbReference type="CDD" id="cd04852">
    <property type="entry name" value="Peptidases_S8_3"/>
    <property type="match status" value="1"/>
</dbReference>
<evidence type="ECO:0000256" key="13">
    <source>
        <dbReference type="SAM" id="MobiDB-lite"/>
    </source>
</evidence>
<dbReference type="InterPro" id="IPR000209">
    <property type="entry name" value="Peptidase_S8/S53_dom"/>
</dbReference>
<keyword evidence="9" id="KW-0325">Glycoprotein</keyword>
<feature type="compositionally biased region" description="Low complexity" evidence="13">
    <location>
        <begin position="1664"/>
        <end position="1677"/>
    </location>
</feature>
<feature type="active site" description="Charge relay system" evidence="10 11">
    <location>
        <position position="311"/>
    </location>
</feature>
<dbReference type="InterPro" id="IPR015500">
    <property type="entry name" value="Peptidase_S8_subtilisin-rel"/>
</dbReference>
<organism evidence="16 17">
    <name type="scientific">Shewanella bicestrii</name>
    <dbReference type="NCBI Taxonomy" id="2018305"/>
    <lineage>
        <taxon>Bacteria</taxon>
        <taxon>Pseudomonadati</taxon>
        <taxon>Pseudomonadota</taxon>
        <taxon>Gammaproteobacteria</taxon>
        <taxon>Alteromonadales</taxon>
        <taxon>Shewanellaceae</taxon>
        <taxon>Shewanella</taxon>
    </lineage>
</organism>
<evidence type="ECO:0000256" key="12">
    <source>
        <dbReference type="RuleBase" id="RU003355"/>
    </source>
</evidence>
<evidence type="ECO:0000256" key="7">
    <source>
        <dbReference type="ARBA" id="ARBA00022825"/>
    </source>
</evidence>
<keyword evidence="3" id="KW-0964">Secreted</keyword>
<feature type="domain" description="Gram-positive cocci surface proteins LPxTG" evidence="15">
    <location>
        <begin position="1674"/>
        <end position="1706"/>
    </location>
</feature>
<dbReference type="EMBL" id="CP022358">
    <property type="protein sequence ID" value="ASK71189.1"/>
    <property type="molecule type" value="Genomic_DNA"/>
</dbReference>
<dbReference type="PROSITE" id="PS51892">
    <property type="entry name" value="SUBTILASE"/>
    <property type="match status" value="1"/>
</dbReference>
<gene>
    <name evidence="16" type="ORF">CF168_04270</name>
</gene>
<reference evidence="16 17" key="1">
    <citation type="submission" date="2017-07" db="EMBL/GenBank/DDBJ databases">
        <title>Phenotypical and genomic characterization of a clinical isolate of Shewanella bicestrii sp. nov. producing an extended-spectrum beta-lactamase and a new oxacillinase variant.</title>
        <authorList>
            <person name="Jousset A.B."/>
            <person name="Bonnin R.A."/>
            <person name="Girlich D."/>
            <person name="Dabos L."/>
            <person name="Potron A."/>
            <person name="Dortet L."/>
            <person name="Glaser P."/>
            <person name="Naas T."/>
        </authorList>
    </citation>
    <scope>NUCLEOTIDE SEQUENCE [LARGE SCALE GENOMIC DNA]</scope>
    <source>
        <strain evidence="16 17">JAB-1</strain>
    </source>
</reference>
<dbReference type="Pfam" id="PF02225">
    <property type="entry name" value="PA"/>
    <property type="match status" value="1"/>
</dbReference>
<dbReference type="InterPro" id="IPR017311">
    <property type="entry name" value="Sama-2696"/>
</dbReference>
<keyword evidence="5 14" id="KW-0732">Signal</keyword>
<keyword evidence="2" id="KW-0134">Cell wall</keyword>
<dbReference type="PROSITE" id="PS00136">
    <property type="entry name" value="SUBTILASE_ASP"/>
    <property type="match status" value="1"/>
</dbReference>
<dbReference type="PROSITE" id="PS50847">
    <property type="entry name" value="GRAM_POS_ANCHORING"/>
    <property type="match status" value="1"/>
</dbReference>
<keyword evidence="4 11" id="KW-0645">Protease</keyword>
<dbReference type="Gene3D" id="2.60.40.10">
    <property type="entry name" value="Immunoglobulins"/>
    <property type="match status" value="1"/>
</dbReference>
<evidence type="ECO:0000256" key="2">
    <source>
        <dbReference type="ARBA" id="ARBA00022512"/>
    </source>
</evidence>
<dbReference type="InterPro" id="IPR036852">
    <property type="entry name" value="Peptidase_S8/S53_dom_sf"/>
</dbReference>
<evidence type="ECO:0000256" key="6">
    <source>
        <dbReference type="ARBA" id="ARBA00022801"/>
    </source>
</evidence>
<protein>
    <submittedName>
        <fullName evidence="16">Peptidase S8</fullName>
    </submittedName>
</protein>
<feature type="signal peptide" evidence="14">
    <location>
        <begin position="1"/>
        <end position="24"/>
    </location>
</feature>
<dbReference type="Proteomes" id="UP000198367">
    <property type="component" value="Chromosome"/>
</dbReference>
<evidence type="ECO:0000256" key="10">
    <source>
        <dbReference type="PIRSR" id="PIRSR615500-1"/>
    </source>
</evidence>
<evidence type="ECO:0000256" key="5">
    <source>
        <dbReference type="ARBA" id="ARBA00022729"/>
    </source>
</evidence>
<evidence type="ECO:0000256" key="11">
    <source>
        <dbReference type="PROSITE-ProRule" id="PRU01240"/>
    </source>
</evidence>
<dbReference type="InterPro" id="IPR003137">
    <property type="entry name" value="PA_domain"/>
</dbReference>
<dbReference type="InterPro" id="IPR045051">
    <property type="entry name" value="SBT"/>
</dbReference>
<dbReference type="CDD" id="cd02120">
    <property type="entry name" value="PA_subtilisin_like"/>
    <property type="match status" value="1"/>
</dbReference>
<dbReference type="Gene3D" id="3.40.50.200">
    <property type="entry name" value="Peptidase S8/S53 domain"/>
    <property type="match status" value="1"/>
</dbReference>
<evidence type="ECO:0000313" key="17">
    <source>
        <dbReference type="Proteomes" id="UP000198367"/>
    </source>
</evidence>
<evidence type="ECO:0000259" key="15">
    <source>
        <dbReference type="PROSITE" id="PS50847"/>
    </source>
</evidence>
<dbReference type="GO" id="GO:0004252">
    <property type="term" value="F:serine-type endopeptidase activity"/>
    <property type="evidence" value="ECO:0007669"/>
    <property type="project" value="UniProtKB-UniRule"/>
</dbReference>
<feature type="active site" description="Charge relay system" evidence="10 11">
    <location>
        <position position="691"/>
    </location>
</feature>
<dbReference type="InterPro" id="IPR023828">
    <property type="entry name" value="Peptidase_S8_Ser-AS"/>
</dbReference>
<feature type="region of interest" description="Disordered" evidence="13">
    <location>
        <begin position="1662"/>
        <end position="1685"/>
    </location>
</feature>
<feature type="active site" description="Charge relay system" evidence="10 11">
    <location>
        <position position="233"/>
    </location>
</feature>
<evidence type="ECO:0000256" key="1">
    <source>
        <dbReference type="ARBA" id="ARBA00011073"/>
    </source>
</evidence>
<evidence type="ECO:0000313" key="16">
    <source>
        <dbReference type="EMBL" id="ASK71189.1"/>
    </source>
</evidence>
<keyword evidence="6 11" id="KW-0378">Hydrolase</keyword>
<dbReference type="InterPro" id="IPR022398">
    <property type="entry name" value="Peptidase_S8_His-AS"/>
</dbReference>
<proteinExistence type="inferred from homology"/>
<keyword evidence="7 11" id="KW-0720">Serine protease</keyword>
<sequence>MKLKILTCTIAAALYGAGAMQAAASIGDVHQLKGLQLTPEQIAKLNAPEAKIDDSDIGVGLNLQITPQANKFEFEEGLTGEQIYIVRLNQKPLAQVSTELLASSATSKTFGKSSNSKLFVAGQPASSAVKNYRSRLLDSQRQVIADIQSTVGSRQVRQQFTNAVNGFSIAMTQEEAQRVSQLANVSSVRRSKTYELLSDAGPELIQADKIWSGEATPDAGAYKGEGIIVGIVDTGINSDHRSFAAVGDDGYKHSNPWGAGNYIGDCTKSGFETMCNDKLIGVRSYPVITDNFTSGVYGATRPAVGEDYQGHGSHVASTAAGNVLLDVDYVSPEGGKAVSDGAVIKPNLFPRMSGVAPHANIVAYQVCHPDNQLNAGCPGEALIAGIEDAINDGVDVINFSIGGQDSNPWVDDVELAFLSAREAGISVAVAAGNSGQPAGYKEYFGLIDHASPWLMNVAASTHAREVEITTKLIDPMGGSEVPKWSEIVGGAINAAPVTGMVVNAKTFGDEYCAKPFPAGTFDLKDGDGNPTDVIVVCKRNSLSDTAGVARSAKADNVKAGGADGMIMYNYANGDALVPTASYSIPSIHITKEEWDGRYDNGMAGYGLSDWLAKGNYHMLTISGTTIERTIDPERADWLAAFSSRGPSPSTPEALIPAVAAPGVNIYAAFADEHPFSGSPASGDFAFLSGTSMASPHVAGSMALLRQAQPSWSATEIQSALAMTAENKVHYYRLDDKNGDVALASTYRAGTGRINVANAVNAGFVMDETVERFKAADPHNGGAVHKLNIPQLVNFECKPKCQWIRTIKATKDGTWSVTNGDVINWSVDSRSQLVQNGVSIKVSPSEFTLAAGQTMDIVVEASIMDTQDWFSNAEVELHSNLIFTEANGKASEAHWPVVFKYDKNGMPGRLSAVAHRNDANAVIKGIDLPEGDNIHGRIFSPVKADVKTVVLPKDNDGNFPWSSNADMTISMDERIDEATHVEMIDVPANARRLIVESFGTAKSDLSATLDKGNLIVYVGKDYNGNGKADPFEELLCVSNHIQYNNFCNINQPEEGQYWALFYNPRKGTAANNYYNALEETFQYATTVVMDQVASDMSVEVPASNGRDPVDIKVNWDMPEMKEGDVYYSLLDFGTSEVNAGNIGKVAFKLERGVNDVHLDATQTAAVAGDQIPFTFEVQPNDTGADRAFSIVATIPSGLSLRPEDVLSSSSAIVQDVKLENGKLTISGVQPDTSDLAPRYNVTTNIDDAMCRTPNFGNKKPGGYVNLEEFSIYPIFSGFAPVEYGSNGKALSGKDNNILYRNGITLPISTVFGGAFDSFHLYNNQDKINVWKQNALEIRGHGIVSLFQGQPFFYPYHDIFPYNSFPYASIGMLWRGFGLGAGATQDILSAPLINTSAERSGISIASTQTGWGILEYDNARSYKSLGYDANRVYQWEEKDDRFDFELIFNVNTRFGDGEYEMMMAYDNINFGSQDGRGSIGLQGFQGGLYSYGPLQQYLGEQYAFDNLKDKISNGLVVCYDYVGPESSQFEVTAWTTVKNNAAGQALTVDAVSQVEGMADISMSHTVTVPSNISIGAIADQTIAENTSLEGLKVVFADEQNSVNKITVAGEHISAVVNGNTSGSTITITPEANFHGDVEVTVTVSDVENPADAASTSFMLTVESDGVEPTTPVTPTTPETPAKDSSGGALGGLSMLLALGALIRRRKTH</sequence>
<dbReference type="PROSITE" id="PS00137">
    <property type="entry name" value="SUBTILASE_HIS"/>
    <property type="match status" value="1"/>
</dbReference>